<gene>
    <name evidence="2" type="ORF">jhhlp_003234</name>
</gene>
<name>A0A2N3NG99_9PEZI</name>
<reference evidence="2 3" key="1">
    <citation type="journal article" date="2017" name="G3 (Bethesda)">
        <title>First Draft Genome Sequence of the Pathogenic Fungus Lomentospora prolificans (Formerly Scedosporium prolificans).</title>
        <authorList>
            <person name="Luo R."/>
            <person name="Zimin A."/>
            <person name="Workman R."/>
            <person name="Fan Y."/>
            <person name="Pertea G."/>
            <person name="Grossman N."/>
            <person name="Wear M.P."/>
            <person name="Jia B."/>
            <person name="Miller H."/>
            <person name="Casadevall A."/>
            <person name="Timp W."/>
            <person name="Zhang S.X."/>
            <person name="Salzberg S.L."/>
        </authorList>
    </citation>
    <scope>NUCLEOTIDE SEQUENCE [LARGE SCALE GENOMIC DNA]</scope>
    <source>
        <strain evidence="2 3">JHH-5317</strain>
    </source>
</reference>
<evidence type="ECO:0000259" key="1">
    <source>
        <dbReference type="PROSITE" id="PS51747"/>
    </source>
</evidence>
<dbReference type="SUPFAM" id="SSF53927">
    <property type="entry name" value="Cytidine deaminase-like"/>
    <property type="match status" value="1"/>
</dbReference>
<keyword evidence="3" id="KW-1185">Reference proteome</keyword>
<dbReference type="OrthoDB" id="252265at2759"/>
<dbReference type="EMBL" id="NLAX01000008">
    <property type="protein sequence ID" value="PKS11470.1"/>
    <property type="molecule type" value="Genomic_DNA"/>
</dbReference>
<protein>
    <recommendedName>
        <fullName evidence="1">CMP/dCMP-type deaminase domain-containing protein</fullName>
    </recommendedName>
</protein>
<dbReference type="VEuPathDB" id="FungiDB:jhhlp_003234"/>
<dbReference type="InParanoid" id="A0A2N3NG99"/>
<dbReference type="Pfam" id="PF18785">
    <property type="entry name" value="Inv-AAD"/>
    <property type="match status" value="1"/>
</dbReference>
<organism evidence="2 3">
    <name type="scientific">Lomentospora prolificans</name>
    <dbReference type="NCBI Taxonomy" id="41688"/>
    <lineage>
        <taxon>Eukaryota</taxon>
        <taxon>Fungi</taxon>
        <taxon>Dikarya</taxon>
        <taxon>Ascomycota</taxon>
        <taxon>Pezizomycotina</taxon>
        <taxon>Sordariomycetes</taxon>
        <taxon>Hypocreomycetidae</taxon>
        <taxon>Microascales</taxon>
        <taxon>Microascaceae</taxon>
        <taxon>Lomentospora</taxon>
    </lineage>
</organism>
<evidence type="ECO:0000313" key="3">
    <source>
        <dbReference type="Proteomes" id="UP000233524"/>
    </source>
</evidence>
<accession>A0A2N3NG99</accession>
<dbReference type="InterPro" id="IPR002125">
    <property type="entry name" value="CMP_dCMP_dom"/>
</dbReference>
<dbReference type="AlphaFoldDB" id="A0A2N3NG99"/>
<dbReference type="PROSITE" id="PS51747">
    <property type="entry name" value="CYT_DCMP_DEAMINASES_2"/>
    <property type="match status" value="1"/>
</dbReference>
<evidence type="ECO:0000313" key="2">
    <source>
        <dbReference type="EMBL" id="PKS11470.1"/>
    </source>
</evidence>
<dbReference type="GO" id="GO:0003824">
    <property type="term" value="F:catalytic activity"/>
    <property type="evidence" value="ECO:0007669"/>
    <property type="project" value="InterPro"/>
</dbReference>
<dbReference type="Gene3D" id="3.40.140.10">
    <property type="entry name" value="Cytidine Deaminase, domain 2"/>
    <property type="match status" value="1"/>
</dbReference>
<sequence length="171" mass="18688">MAPLFEKDDHKAVLEYALTLATQSPPKPTNYRVGAVLLNLTTNTVTETGYTLELEGNTHAEQCAFSKLSSRLGIDEGPGLREAMKGQPHALYTTMEPCSFRLSGNKPCVDRILEQRDWVKVVYAGVVEPKDLVKENDGQGKLEGAGVKVVQVPGLEEEILKVAKAGHVRND</sequence>
<dbReference type="InterPro" id="IPR016193">
    <property type="entry name" value="Cytidine_deaminase-like"/>
</dbReference>
<dbReference type="GO" id="GO:0006139">
    <property type="term" value="P:nucleobase-containing compound metabolic process"/>
    <property type="evidence" value="ECO:0007669"/>
    <property type="project" value="UniProtKB-ARBA"/>
</dbReference>
<feature type="domain" description="CMP/dCMP-type deaminase" evidence="1">
    <location>
        <begin position="8"/>
        <end position="135"/>
    </location>
</feature>
<comment type="caution">
    <text evidence="2">The sequence shown here is derived from an EMBL/GenBank/DDBJ whole genome shotgun (WGS) entry which is preliminary data.</text>
</comment>
<proteinExistence type="predicted"/>
<dbReference type="Proteomes" id="UP000233524">
    <property type="component" value="Unassembled WGS sequence"/>
</dbReference>
<dbReference type="STRING" id="41688.A0A2N3NG99"/>